<gene>
    <name evidence="5" type="primary">hisS</name>
    <name evidence="9" type="ORF">FJY68_09505</name>
</gene>
<organism evidence="9 10">
    <name type="scientific">candidate division WOR-3 bacterium</name>
    <dbReference type="NCBI Taxonomy" id="2052148"/>
    <lineage>
        <taxon>Bacteria</taxon>
        <taxon>Bacteria division WOR-3</taxon>
    </lineage>
</organism>
<dbReference type="EMBL" id="VGIR01000058">
    <property type="protein sequence ID" value="MBM3332068.1"/>
    <property type="molecule type" value="Genomic_DNA"/>
</dbReference>
<feature type="binding site" evidence="6">
    <location>
        <begin position="84"/>
        <end position="86"/>
    </location>
    <ligand>
        <name>L-histidine</name>
        <dbReference type="ChEBI" id="CHEBI:57595"/>
    </ligand>
</feature>
<dbReference type="PANTHER" id="PTHR43707:SF1">
    <property type="entry name" value="HISTIDINE--TRNA LIGASE, MITOCHONDRIAL-RELATED"/>
    <property type="match status" value="1"/>
</dbReference>
<dbReference type="Gene3D" id="3.40.50.800">
    <property type="entry name" value="Anticodon-binding domain"/>
    <property type="match status" value="1"/>
</dbReference>
<dbReference type="InterPro" id="IPR004154">
    <property type="entry name" value="Anticodon-bd"/>
</dbReference>
<dbReference type="PANTHER" id="PTHR43707">
    <property type="entry name" value="HISTIDYL-TRNA SYNTHETASE"/>
    <property type="match status" value="1"/>
</dbReference>
<keyword evidence="3 5" id="KW-0030">Aminoacyl-tRNA synthetase</keyword>
<dbReference type="Pfam" id="PF13393">
    <property type="entry name" value="tRNA-synt_His"/>
    <property type="match status" value="1"/>
</dbReference>
<evidence type="ECO:0000256" key="6">
    <source>
        <dbReference type="PIRSR" id="PIRSR001549-1"/>
    </source>
</evidence>
<keyword evidence="5" id="KW-0963">Cytoplasm</keyword>
<proteinExistence type="inferred from homology"/>
<dbReference type="GO" id="GO:0005737">
    <property type="term" value="C:cytoplasm"/>
    <property type="evidence" value="ECO:0007669"/>
    <property type="project" value="UniProtKB-SubCell"/>
</dbReference>
<feature type="binding site" evidence="6">
    <location>
        <position position="112"/>
    </location>
    <ligand>
        <name>L-histidine</name>
        <dbReference type="ChEBI" id="CHEBI:57595"/>
    </ligand>
</feature>
<evidence type="ECO:0000256" key="2">
    <source>
        <dbReference type="ARBA" id="ARBA00022741"/>
    </source>
</evidence>
<dbReference type="AlphaFoldDB" id="A0A938BUK8"/>
<feature type="binding site" evidence="6">
    <location>
        <position position="130"/>
    </location>
    <ligand>
        <name>L-histidine</name>
        <dbReference type="ChEBI" id="CHEBI:57595"/>
    </ligand>
</feature>
<dbReference type="EC" id="6.1.1.21" evidence="5"/>
<dbReference type="GO" id="GO:0005524">
    <property type="term" value="F:ATP binding"/>
    <property type="evidence" value="ECO:0007669"/>
    <property type="project" value="UniProtKB-UniRule"/>
</dbReference>
<dbReference type="InterPro" id="IPR015807">
    <property type="entry name" value="His-tRNA-ligase"/>
</dbReference>
<dbReference type="Gene3D" id="3.30.930.10">
    <property type="entry name" value="Bira Bifunctional Protein, Domain 2"/>
    <property type="match status" value="1"/>
</dbReference>
<feature type="binding site" evidence="6">
    <location>
        <begin position="261"/>
        <end position="262"/>
    </location>
    <ligand>
        <name>L-histidine</name>
        <dbReference type="ChEBI" id="CHEBI:57595"/>
    </ligand>
</feature>
<keyword evidence="2 5" id="KW-0547">Nucleotide-binding</keyword>
<dbReference type="InterPro" id="IPR041715">
    <property type="entry name" value="HisRS-like_core"/>
</dbReference>
<evidence type="ECO:0000256" key="3">
    <source>
        <dbReference type="ARBA" id="ARBA00023146"/>
    </source>
</evidence>
<dbReference type="GO" id="GO:0004821">
    <property type="term" value="F:histidine-tRNA ligase activity"/>
    <property type="evidence" value="ECO:0007669"/>
    <property type="project" value="UniProtKB-UniRule"/>
</dbReference>
<dbReference type="InterPro" id="IPR045864">
    <property type="entry name" value="aa-tRNA-synth_II/BPL/LPL"/>
</dbReference>
<dbReference type="GO" id="GO:0006427">
    <property type="term" value="P:histidyl-tRNA aminoacylation"/>
    <property type="evidence" value="ECO:0007669"/>
    <property type="project" value="UniProtKB-UniRule"/>
</dbReference>
<dbReference type="Pfam" id="PF03129">
    <property type="entry name" value="HGTP_anticodon"/>
    <property type="match status" value="1"/>
</dbReference>
<dbReference type="SUPFAM" id="SSF52954">
    <property type="entry name" value="Class II aaRS ABD-related"/>
    <property type="match status" value="1"/>
</dbReference>
<evidence type="ECO:0000313" key="9">
    <source>
        <dbReference type="EMBL" id="MBM3332068.1"/>
    </source>
</evidence>
<dbReference type="InterPro" id="IPR004516">
    <property type="entry name" value="HisRS/HisZ"/>
</dbReference>
<dbReference type="PIRSF" id="PIRSF001549">
    <property type="entry name" value="His-tRNA_synth"/>
    <property type="match status" value="1"/>
</dbReference>
<evidence type="ECO:0000259" key="8">
    <source>
        <dbReference type="PROSITE" id="PS50862"/>
    </source>
</evidence>
<keyword evidence="5 9" id="KW-0436">Ligase</keyword>
<dbReference type="PROSITE" id="PS50862">
    <property type="entry name" value="AA_TRNA_LIGASE_II"/>
    <property type="match status" value="1"/>
</dbReference>
<evidence type="ECO:0000256" key="4">
    <source>
        <dbReference type="ARBA" id="ARBA00047639"/>
    </source>
</evidence>
<keyword evidence="5" id="KW-0067">ATP-binding</keyword>
<dbReference type="Proteomes" id="UP000779900">
    <property type="component" value="Unassembled WGS sequence"/>
</dbReference>
<reference evidence="9" key="1">
    <citation type="submission" date="2019-03" db="EMBL/GenBank/DDBJ databases">
        <title>Lake Tanganyika Metagenome-Assembled Genomes (MAGs).</title>
        <authorList>
            <person name="Tran P."/>
        </authorList>
    </citation>
    <scope>NUCLEOTIDE SEQUENCE</scope>
    <source>
        <strain evidence="9">K_DeepCast_150m_m2_040</strain>
    </source>
</reference>
<comment type="similarity">
    <text evidence="1 5">Belongs to the class-II aminoacyl-tRNA synthetase family.</text>
</comment>
<dbReference type="NCBIfam" id="TIGR00442">
    <property type="entry name" value="hisS"/>
    <property type="match status" value="1"/>
</dbReference>
<feature type="region of interest" description="Disordered" evidence="7">
    <location>
        <begin position="1"/>
        <end position="23"/>
    </location>
</feature>
<dbReference type="CDD" id="cd00773">
    <property type="entry name" value="HisRS-like_core"/>
    <property type="match status" value="1"/>
</dbReference>
<evidence type="ECO:0000313" key="10">
    <source>
        <dbReference type="Proteomes" id="UP000779900"/>
    </source>
</evidence>
<dbReference type="InterPro" id="IPR036621">
    <property type="entry name" value="Anticodon-bd_dom_sf"/>
</dbReference>
<name>A0A938BUK8_UNCW3</name>
<keyword evidence="5" id="KW-0648">Protein biosynthesis</keyword>
<comment type="catalytic activity">
    <reaction evidence="4 5">
        <text>tRNA(His) + L-histidine + ATP = L-histidyl-tRNA(His) + AMP + diphosphate + H(+)</text>
        <dbReference type="Rhea" id="RHEA:17313"/>
        <dbReference type="Rhea" id="RHEA-COMP:9665"/>
        <dbReference type="Rhea" id="RHEA-COMP:9689"/>
        <dbReference type="ChEBI" id="CHEBI:15378"/>
        <dbReference type="ChEBI" id="CHEBI:30616"/>
        <dbReference type="ChEBI" id="CHEBI:33019"/>
        <dbReference type="ChEBI" id="CHEBI:57595"/>
        <dbReference type="ChEBI" id="CHEBI:78442"/>
        <dbReference type="ChEBI" id="CHEBI:78527"/>
        <dbReference type="ChEBI" id="CHEBI:456215"/>
        <dbReference type="EC" id="6.1.1.21"/>
    </reaction>
</comment>
<sequence>MSGLKQSRPKGTQDFVPPDSERRRQVEETFRRMAETYGYREIITPTFEHAAVFEKSSGTTSDIVTKENYTFRDRGGRDLTLRAEGTPGVVRAVLENRLRLPYRLYYVGPCFRYGRPQKGRFREFGQVGIEALGEASPLTDAEIIAFGNIFFARLGIRDCTTQVNSIGCRECRPTHRDALRRYLLERQDLLCDDCKLRIDRNPLRVFDCKVETCRQTVKDAPTPRQYLCPACQTHFEQVQADLTRRGLSYETNDRLVRGLDYYSRTVFEYISASLGAQDSLGGGGRYDYLVEEFGGPPTPGVGVAIGLERTMLVSPATPAPARRRLAFVVWLTETEIAAAEQLADRLRSDGIAAQVDYDARKVKGQFKSADAAAAACCIVIGPDELAKGIYSLKDLETGSQSEVPAENISAEVRALFAAQGSRGQGIKDSRVRALDP</sequence>
<dbReference type="InterPro" id="IPR006195">
    <property type="entry name" value="aa-tRNA-synth_II"/>
</dbReference>
<comment type="subunit">
    <text evidence="5">Homodimer.</text>
</comment>
<dbReference type="SUPFAM" id="SSF55681">
    <property type="entry name" value="Class II aaRS and biotin synthetases"/>
    <property type="match status" value="1"/>
</dbReference>
<evidence type="ECO:0000256" key="7">
    <source>
        <dbReference type="SAM" id="MobiDB-lite"/>
    </source>
</evidence>
<feature type="domain" description="Aminoacyl-transfer RNA synthetases class-II family profile" evidence="8">
    <location>
        <begin position="23"/>
        <end position="313"/>
    </location>
</feature>
<evidence type="ECO:0000256" key="1">
    <source>
        <dbReference type="ARBA" id="ARBA00008226"/>
    </source>
</evidence>
<accession>A0A938BUK8</accession>
<protein>
    <recommendedName>
        <fullName evidence="5">Histidine--tRNA ligase</fullName>
        <ecNumber evidence="5">6.1.1.21</ecNumber>
    </recommendedName>
    <alternativeName>
        <fullName evidence="5">Histidyl-tRNA synthetase</fullName>
        <shortName evidence="5">HisRS</shortName>
    </alternativeName>
</protein>
<feature type="binding site" evidence="6">
    <location>
        <position position="257"/>
    </location>
    <ligand>
        <name>L-histidine</name>
        <dbReference type="ChEBI" id="CHEBI:57595"/>
    </ligand>
</feature>
<comment type="caution">
    <text evidence="9">The sequence shown here is derived from an EMBL/GenBank/DDBJ whole genome shotgun (WGS) entry which is preliminary data.</text>
</comment>
<evidence type="ECO:0000256" key="5">
    <source>
        <dbReference type="HAMAP-Rule" id="MF_00127"/>
    </source>
</evidence>
<dbReference type="HAMAP" id="MF_00127">
    <property type="entry name" value="His_tRNA_synth"/>
    <property type="match status" value="1"/>
</dbReference>
<comment type="subcellular location">
    <subcellularLocation>
        <location evidence="5">Cytoplasm</location>
    </subcellularLocation>
</comment>
<feature type="binding site" evidence="6">
    <location>
        <position position="126"/>
    </location>
    <ligand>
        <name>L-histidine</name>
        <dbReference type="ChEBI" id="CHEBI:57595"/>
    </ligand>
</feature>